<evidence type="ECO:0000313" key="3">
    <source>
        <dbReference type="Proteomes" id="UP001348805"/>
    </source>
</evidence>
<sequence length="182" mass="20755">MNEENTQQDNNTINNIDNNSIQNNSVVNNTSVQTNTQQQNSLENSLTNLQDKWADIIKSLNERMKDLKSIDGLMNEVYLKRQEAIDLFYGTAKILSKQTRDYKTKASSIYLALKSGSSGIRYTNESAINLQIESQLSAEKESVDLLDNFCKYMKDTISTIDNIIYGINNKIKVFEMMNGLKF</sequence>
<evidence type="ECO:0000313" key="2">
    <source>
        <dbReference type="EMBL" id="WQJ51123.1"/>
    </source>
</evidence>
<reference evidence="2 3" key="1">
    <citation type="submission" date="2023-11" db="EMBL/GenBank/DDBJ databases">
        <authorList>
            <person name="Cook R."/>
            <person name="Crisci M."/>
            <person name="Pye H."/>
            <person name="Adriaenssens E."/>
            <person name="Santini J."/>
        </authorList>
    </citation>
    <scope>NUCLEOTIDE SEQUENCE [LARGE SCALE GENOMIC DNA]</scope>
    <source>
        <strain evidence="2">Lak_Megaphage_RVC_AP3_GC26</strain>
    </source>
</reference>
<proteinExistence type="predicted"/>
<protein>
    <submittedName>
        <fullName evidence="2">Uncharacterized protein</fullName>
    </submittedName>
</protein>
<organism evidence="2 3">
    <name type="scientific">phage Lak_Megaphage_RVC_AP3_GC26</name>
    <dbReference type="NCBI Taxonomy" id="3109225"/>
    <lineage>
        <taxon>Viruses</taxon>
        <taxon>Duplodnaviria</taxon>
        <taxon>Heunggongvirae</taxon>
        <taxon>Uroviricota</taxon>
        <taxon>Caudoviricetes</taxon>
        <taxon>Caudoviricetes code 15 clade</taxon>
    </lineage>
</organism>
<dbReference type="Proteomes" id="UP001348805">
    <property type="component" value="Segment"/>
</dbReference>
<keyword evidence="3" id="KW-1185">Reference proteome</keyword>
<feature type="region of interest" description="Disordered" evidence="1">
    <location>
        <begin position="1"/>
        <end position="23"/>
    </location>
</feature>
<name>A0ABZ0YZ65_9CAUD</name>
<evidence type="ECO:0000256" key="1">
    <source>
        <dbReference type="SAM" id="MobiDB-lite"/>
    </source>
</evidence>
<accession>A0ABZ0YZ65</accession>
<dbReference type="EMBL" id="OR769219">
    <property type="protein sequence ID" value="WQJ51123.1"/>
    <property type="molecule type" value="Genomic_DNA"/>
</dbReference>